<accession>A0ABX9XI57</accession>
<keyword evidence="3" id="KW-0472">Membrane</keyword>
<feature type="transmembrane region" description="Helical" evidence="3">
    <location>
        <begin position="171"/>
        <end position="190"/>
    </location>
</feature>
<evidence type="ECO:0000313" key="5">
    <source>
        <dbReference type="EMBL" id="ROZ84851.1"/>
    </source>
</evidence>
<dbReference type="InterPro" id="IPR050469">
    <property type="entry name" value="Diguanylate_Cyclase"/>
</dbReference>
<dbReference type="EMBL" id="RKKU01000009">
    <property type="protein sequence ID" value="ROZ84851.1"/>
    <property type="molecule type" value="Genomic_DNA"/>
</dbReference>
<protein>
    <recommendedName>
        <fullName evidence="1">diguanylate cyclase</fullName>
        <ecNumber evidence="1">2.7.7.65</ecNumber>
    </recommendedName>
</protein>
<dbReference type="InterPro" id="IPR000160">
    <property type="entry name" value="GGDEF_dom"/>
</dbReference>
<dbReference type="PANTHER" id="PTHR45138:SF9">
    <property type="entry name" value="DIGUANYLATE CYCLASE DGCM-RELATED"/>
    <property type="match status" value="1"/>
</dbReference>
<evidence type="ECO:0000313" key="6">
    <source>
        <dbReference type="Proteomes" id="UP000275199"/>
    </source>
</evidence>
<evidence type="ECO:0000259" key="4">
    <source>
        <dbReference type="PROSITE" id="PS50887"/>
    </source>
</evidence>
<dbReference type="SUPFAM" id="SSF55073">
    <property type="entry name" value="Nucleotide cyclase"/>
    <property type="match status" value="1"/>
</dbReference>
<feature type="transmembrane region" description="Helical" evidence="3">
    <location>
        <begin position="139"/>
        <end position="159"/>
    </location>
</feature>
<dbReference type="CDD" id="cd01949">
    <property type="entry name" value="GGDEF"/>
    <property type="match status" value="1"/>
</dbReference>
<gene>
    <name evidence="5" type="ORF">EF096_09370</name>
</gene>
<dbReference type="InterPro" id="IPR043128">
    <property type="entry name" value="Rev_trsase/Diguanyl_cyclase"/>
</dbReference>
<evidence type="ECO:0000256" key="3">
    <source>
        <dbReference type="SAM" id="Phobius"/>
    </source>
</evidence>
<dbReference type="RefSeq" id="WP_123889362.1">
    <property type="nucleotide sequence ID" value="NZ_JBPYCX010000004.1"/>
</dbReference>
<dbReference type="Proteomes" id="UP000275199">
    <property type="component" value="Unassembled WGS sequence"/>
</dbReference>
<keyword evidence="6" id="KW-1185">Reference proteome</keyword>
<feature type="domain" description="GGDEF" evidence="4">
    <location>
        <begin position="271"/>
        <end position="404"/>
    </location>
</feature>
<organism evidence="5 6">
    <name type="scientific">Pseudomonas neustonica</name>
    <dbReference type="NCBI Taxonomy" id="2487346"/>
    <lineage>
        <taxon>Bacteria</taxon>
        <taxon>Pseudomonadati</taxon>
        <taxon>Pseudomonadota</taxon>
        <taxon>Gammaproteobacteria</taxon>
        <taxon>Pseudomonadales</taxon>
        <taxon>Pseudomonadaceae</taxon>
        <taxon>Pseudomonas</taxon>
    </lineage>
</organism>
<comment type="catalytic activity">
    <reaction evidence="2">
        <text>2 GTP = 3',3'-c-di-GMP + 2 diphosphate</text>
        <dbReference type="Rhea" id="RHEA:24898"/>
        <dbReference type="ChEBI" id="CHEBI:33019"/>
        <dbReference type="ChEBI" id="CHEBI:37565"/>
        <dbReference type="ChEBI" id="CHEBI:58805"/>
        <dbReference type="EC" id="2.7.7.65"/>
    </reaction>
</comment>
<dbReference type="NCBIfam" id="TIGR00254">
    <property type="entry name" value="GGDEF"/>
    <property type="match status" value="1"/>
</dbReference>
<dbReference type="PANTHER" id="PTHR45138">
    <property type="entry name" value="REGULATORY COMPONENTS OF SENSORY TRANSDUCTION SYSTEM"/>
    <property type="match status" value="1"/>
</dbReference>
<dbReference type="Gene3D" id="3.30.70.270">
    <property type="match status" value="1"/>
</dbReference>
<proteinExistence type="predicted"/>
<name>A0ABX9XI57_9PSED</name>
<evidence type="ECO:0000256" key="2">
    <source>
        <dbReference type="ARBA" id="ARBA00034247"/>
    </source>
</evidence>
<feature type="transmembrane region" description="Helical" evidence="3">
    <location>
        <begin position="81"/>
        <end position="101"/>
    </location>
</feature>
<feature type="transmembrane region" description="Helical" evidence="3">
    <location>
        <begin position="210"/>
        <end position="231"/>
    </location>
</feature>
<evidence type="ECO:0000256" key="1">
    <source>
        <dbReference type="ARBA" id="ARBA00012528"/>
    </source>
</evidence>
<dbReference type="Pfam" id="PF00990">
    <property type="entry name" value="GGDEF"/>
    <property type="match status" value="1"/>
</dbReference>
<dbReference type="InterPro" id="IPR029787">
    <property type="entry name" value="Nucleotide_cyclase"/>
</dbReference>
<comment type="caution">
    <text evidence="5">The sequence shown here is derived from an EMBL/GenBank/DDBJ whole genome shotgun (WGS) entry which is preliminary data.</text>
</comment>
<keyword evidence="3" id="KW-0812">Transmembrane</keyword>
<feature type="transmembrane region" description="Helical" evidence="3">
    <location>
        <begin position="113"/>
        <end position="133"/>
    </location>
</feature>
<keyword evidence="3" id="KW-1133">Transmembrane helix</keyword>
<feature type="transmembrane region" description="Helical" evidence="3">
    <location>
        <begin position="59"/>
        <end position="75"/>
    </location>
</feature>
<dbReference type="PROSITE" id="PS50887">
    <property type="entry name" value="GGDEF"/>
    <property type="match status" value="1"/>
</dbReference>
<dbReference type="SMART" id="SM00267">
    <property type="entry name" value="GGDEF"/>
    <property type="match status" value="1"/>
</dbReference>
<feature type="transmembrane region" description="Helical" evidence="3">
    <location>
        <begin position="14"/>
        <end position="47"/>
    </location>
</feature>
<sequence length="427" mass="46753">MTQRLGSSLPSREAAVYILTTLDLTTLTVTLTLVTLSMTLLLALAAWHAGTEQGLRHWALGNCGLMLGLMLNVNQEHLHHSLSIILANGLMTAGLGVIWLGVRAFKGRSQPEWGPISAAALIMLALWVCRFQLGRLDICYAISSLVLGGFFLMCAKELLIRAAQPLRTAYWFTGSIALLFGICLIGRPLAALSGLQSDHPALDNPLQNLTLLGAMLAQIGMASGFILMTHYRTAEALHRLSERDGLTNALNRRSLQEQAKALLEIMAERKQPATLIMVDADHFKRINDEFGHQTGDAVLCHLVSSISQHLRSDDLLGRFGGEEFTLILPGLNTERAAQVAERIRQGLCRHPWEQEGQPVWLSASLGVACSEHHGYDFSILLAAADAALYRAKALGRNRVELAPEPGAELEEKTALRLLSQFRHNLDV</sequence>
<dbReference type="EC" id="2.7.7.65" evidence="1"/>
<reference evidence="5 6" key="1">
    <citation type="submission" date="2018-11" db="EMBL/GenBank/DDBJ databases">
        <authorList>
            <person name="Jang G.I."/>
            <person name="Hwang C.Y."/>
        </authorList>
    </citation>
    <scope>NUCLEOTIDE SEQUENCE [LARGE SCALE GENOMIC DNA]</scope>
    <source>
        <strain evidence="5 6">SSM26</strain>
    </source>
</reference>